<evidence type="ECO:0000313" key="2">
    <source>
        <dbReference type="EMBL" id="MSN96554.1"/>
    </source>
</evidence>
<feature type="domain" description="DUF234" evidence="1">
    <location>
        <begin position="1"/>
        <end position="59"/>
    </location>
</feature>
<evidence type="ECO:0000259" key="1">
    <source>
        <dbReference type="Pfam" id="PF03008"/>
    </source>
</evidence>
<organism evidence="2 3">
    <name type="scientific">Campylobacter portucalensis</name>
    <dbReference type="NCBI Taxonomy" id="2608384"/>
    <lineage>
        <taxon>Bacteria</taxon>
        <taxon>Pseudomonadati</taxon>
        <taxon>Campylobacterota</taxon>
        <taxon>Epsilonproteobacteria</taxon>
        <taxon>Campylobacterales</taxon>
        <taxon>Campylobacteraceae</taxon>
        <taxon>Campylobacter</taxon>
    </lineage>
</organism>
<evidence type="ECO:0000313" key="3">
    <source>
        <dbReference type="Proteomes" id="UP000476338"/>
    </source>
</evidence>
<dbReference type="InterPro" id="IPR011335">
    <property type="entry name" value="Restrct_endonuc-II-like"/>
</dbReference>
<dbReference type="AlphaFoldDB" id="A0A6L5WHN5"/>
<dbReference type="SUPFAM" id="SSF52980">
    <property type="entry name" value="Restriction endonuclease-like"/>
    <property type="match status" value="1"/>
</dbReference>
<dbReference type="EMBL" id="VWSJ01000017">
    <property type="protein sequence ID" value="MSN96554.1"/>
    <property type="molecule type" value="Genomic_DNA"/>
</dbReference>
<dbReference type="RefSeq" id="WP_326833101.1">
    <property type="nucleotide sequence ID" value="NZ_VWSJ01000017.1"/>
</dbReference>
<reference evidence="2 3" key="2">
    <citation type="submission" date="2020-03" db="EMBL/GenBank/DDBJ databases">
        <title>Campylobacter portucalensis sp. nov., a new species of Campylobacter isolated from the reproductive tract of bulls.</title>
        <authorList>
            <person name="Silva M.F."/>
            <person name="Pereira G."/>
            <person name="Carneiro C."/>
            <person name="Hemphill A."/>
            <person name="Mateus L."/>
            <person name="Lopes-Da-Costa L."/>
            <person name="Silva E."/>
        </authorList>
    </citation>
    <scope>NUCLEOTIDE SEQUENCE [LARGE SCALE GENOMIC DNA]</scope>
    <source>
        <strain evidence="2 3">FMV-PI01</strain>
    </source>
</reference>
<dbReference type="Proteomes" id="UP000476338">
    <property type="component" value="Unassembled WGS sequence"/>
</dbReference>
<reference evidence="2 3" key="1">
    <citation type="submission" date="2019-09" db="EMBL/GenBank/DDBJ databases">
        <authorList>
            <person name="Silva M."/>
            <person name="Pereira G."/>
            <person name="Lopes-Da-Costa L."/>
            <person name="Silva E."/>
        </authorList>
    </citation>
    <scope>NUCLEOTIDE SEQUENCE [LARGE SCALE GENOMIC DNA]</scope>
    <source>
        <strain evidence="2 3">FMV-PI01</strain>
    </source>
</reference>
<gene>
    <name evidence="2" type="ORF">F1B92_05125</name>
</gene>
<name>A0A6L5WHN5_9BACT</name>
<sequence length="112" mass="13011">YSSLGFEMLSYELLSKKLNLNLNEIYSFWTNELEIDVFAKFNDKFIVGEVKYKDRKICKNILNLINTKCQKLGISPDIIALFSKSGFSKELLNLKSENLLLFDLNDFKSLID</sequence>
<accession>A0A6L5WHN5</accession>
<keyword evidence="3" id="KW-1185">Reference proteome</keyword>
<proteinExistence type="predicted"/>
<protein>
    <submittedName>
        <fullName evidence="2">ATPase</fullName>
    </submittedName>
</protein>
<comment type="caution">
    <text evidence="2">The sequence shown here is derived from an EMBL/GenBank/DDBJ whole genome shotgun (WGS) entry which is preliminary data.</text>
</comment>
<dbReference type="InterPro" id="IPR004256">
    <property type="entry name" value="DUF234"/>
</dbReference>
<dbReference type="Pfam" id="PF03008">
    <property type="entry name" value="DUF234"/>
    <property type="match status" value="1"/>
</dbReference>
<feature type="non-terminal residue" evidence="2">
    <location>
        <position position="1"/>
    </location>
</feature>